<evidence type="ECO:0008006" key="4">
    <source>
        <dbReference type="Google" id="ProtNLM"/>
    </source>
</evidence>
<dbReference type="Gene3D" id="3.40.50.720">
    <property type="entry name" value="NAD(P)-binding Rossmann-like Domain"/>
    <property type="match status" value="2"/>
</dbReference>
<protein>
    <recommendedName>
        <fullName evidence="4">NAD-dependent epimerase/dehydratase domain-containing protein</fullName>
    </recommendedName>
</protein>
<keyword evidence="3" id="KW-1185">Reference proteome</keyword>
<feature type="compositionally biased region" description="Pro residues" evidence="1">
    <location>
        <begin position="55"/>
        <end position="69"/>
    </location>
</feature>
<dbReference type="InterPro" id="IPR051783">
    <property type="entry name" value="NAD(P)-dependent_oxidoreduct"/>
</dbReference>
<dbReference type="GO" id="GO:0004029">
    <property type="term" value="F:aldehyde dehydrogenase (NAD+) activity"/>
    <property type="evidence" value="ECO:0007669"/>
    <property type="project" value="TreeGrafter"/>
</dbReference>
<dbReference type="AlphaFoldDB" id="A0A9P1HBN1"/>
<feature type="compositionally biased region" description="Low complexity" evidence="1">
    <location>
        <begin position="44"/>
        <end position="54"/>
    </location>
</feature>
<dbReference type="EMBL" id="CALLCH030000020">
    <property type="protein sequence ID" value="CAI4219663.1"/>
    <property type="molecule type" value="Genomic_DNA"/>
</dbReference>
<comment type="caution">
    <text evidence="2">The sequence shown here is derived from an EMBL/GenBank/DDBJ whole genome shotgun (WGS) entry which is preliminary data.</text>
</comment>
<evidence type="ECO:0000313" key="2">
    <source>
        <dbReference type="EMBL" id="CAI4219663.1"/>
    </source>
</evidence>
<evidence type="ECO:0000313" key="3">
    <source>
        <dbReference type="Proteomes" id="UP000838763"/>
    </source>
</evidence>
<sequence length="232" mass="24346">MPKTIFIPGASGFLGTALVREATHQGHHVRGLSRSDASDAKITAAGGLPSAAPSPTTPSSPPKPPPPTPSSSSPALSPRRRRLLRPVRPPQQRRPRRHRPGPPPPAPTTSSTDAPTKALIVASTALITAPDPTGAETTEKDPEDPTPFYDRASPSRHALAWASRGLRVATIRLAPAIYGPGDMIRGMAAGMAASPRRRPRHRRQPLLAAAAEALAVPVKPLAASEAEPFLAR</sequence>
<evidence type="ECO:0000256" key="1">
    <source>
        <dbReference type="SAM" id="MobiDB-lite"/>
    </source>
</evidence>
<feature type="compositionally biased region" description="Basic residues" evidence="1">
    <location>
        <begin position="78"/>
        <end position="100"/>
    </location>
</feature>
<name>A0A9P1HBN1_9PEZI</name>
<reference evidence="2" key="1">
    <citation type="submission" date="2022-11" db="EMBL/GenBank/DDBJ databases">
        <authorList>
            <person name="Scott C."/>
            <person name="Bruce N."/>
        </authorList>
    </citation>
    <scope>NUCLEOTIDE SEQUENCE</scope>
</reference>
<dbReference type="SUPFAM" id="SSF51735">
    <property type="entry name" value="NAD(P)-binding Rossmann-fold domains"/>
    <property type="match status" value="1"/>
</dbReference>
<accession>A0A9P1HBN1</accession>
<proteinExistence type="predicted"/>
<dbReference type="OrthoDB" id="10262413at2759"/>
<organism evidence="2 3">
    <name type="scientific">Parascedosporium putredinis</name>
    <dbReference type="NCBI Taxonomy" id="1442378"/>
    <lineage>
        <taxon>Eukaryota</taxon>
        <taxon>Fungi</taxon>
        <taxon>Dikarya</taxon>
        <taxon>Ascomycota</taxon>
        <taxon>Pezizomycotina</taxon>
        <taxon>Sordariomycetes</taxon>
        <taxon>Hypocreomycetidae</taxon>
        <taxon>Microascales</taxon>
        <taxon>Microascaceae</taxon>
        <taxon>Parascedosporium</taxon>
    </lineage>
</organism>
<dbReference type="InterPro" id="IPR036291">
    <property type="entry name" value="NAD(P)-bd_dom_sf"/>
</dbReference>
<feature type="region of interest" description="Disordered" evidence="1">
    <location>
        <begin position="25"/>
        <end position="152"/>
    </location>
</feature>
<dbReference type="PANTHER" id="PTHR48079">
    <property type="entry name" value="PROTEIN YEEZ"/>
    <property type="match status" value="1"/>
</dbReference>
<dbReference type="GO" id="GO:0005737">
    <property type="term" value="C:cytoplasm"/>
    <property type="evidence" value="ECO:0007669"/>
    <property type="project" value="TreeGrafter"/>
</dbReference>
<dbReference type="Proteomes" id="UP000838763">
    <property type="component" value="Unassembled WGS sequence"/>
</dbReference>
<gene>
    <name evidence="2" type="ORF">PPNO1_LOCUS9216</name>
</gene>
<dbReference type="PANTHER" id="PTHR48079:SF6">
    <property type="entry name" value="NAD(P)-BINDING DOMAIN-CONTAINING PROTEIN-RELATED"/>
    <property type="match status" value="1"/>
</dbReference>